<dbReference type="GO" id="GO:0030182">
    <property type="term" value="P:neuron differentiation"/>
    <property type="evidence" value="ECO:0007669"/>
    <property type="project" value="TreeGrafter"/>
</dbReference>
<dbReference type="WBParaSite" id="ECPE_0000124401-mRNA-1">
    <property type="protein sequence ID" value="ECPE_0000124401-mRNA-1"/>
    <property type="gene ID" value="ECPE_0000124401"/>
</dbReference>
<dbReference type="InterPro" id="IPR050453">
    <property type="entry name" value="LIM_Homeobox_TF"/>
</dbReference>
<keyword evidence="2" id="KW-0479">Metal-binding</keyword>
<keyword evidence="11" id="KW-1185">Reference proteome</keyword>
<gene>
    <name evidence="10" type="ORF">ECPE_LOCUS1244</name>
</gene>
<dbReference type="SUPFAM" id="SSF46689">
    <property type="entry name" value="Homeodomain-like"/>
    <property type="match status" value="1"/>
</dbReference>
<dbReference type="Pfam" id="PF00412">
    <property type="entry name" value="LIM"/>
    <property type="match status" value="1"/>
</dbReference>
<keyword evidence="4" id="KW-0440">LIM domain</keyword>
<feature type="region of interest" description="Disordered" evidence="8">
    <location>
        <begin position="1"/>
        <end position="40"/>
    </location>
</feature>
<reference evidence="12" key="1">
    <citation type="submission" date="2016-06" db="UniProtKB">
        <authorList>
            <consortium name="WormBaseParasite"/>
        </authorList>
    </citation>
    <scope>IDENTIFICATION</scope>
</reference>
<reference evidence="10 11" key="2">
    <citation type="submission" date="2018-11" db="EMBL/GenBank/DDBJ databases">
        <authorList>
            <consortium name="Pathogen Informatics"/>
        </authorList>
    </citation>
    <scope>NUCLEOTIDE SEQUENCE [LARGE SCALE GENOMIC DNA]</scope>
    <source>
        <strain evidence="10 11">Egypt</strain>
    </source>
</reference>
<evidence type="ECO:0000256" key="2">
    <source>
        <dbReference type="ARBA" id="ARBA00022723"/>
    </source>
</evidence>
<dbReference type="AlphaFoldDB" id="A0A183A2Q9"/>
<feature type="compositionally biased region" description="Basic and acidic residues" evidence="8">
    <location>
        <begin position="106"/>
        <end position="115"/>
    </location>
</feature>
<evidence type="ECO:0000256" key="3">
    <source>
        <dbReference type="ARBA" id="ARBA00022833"/>
    </source>
</evidence>
<evidence type="ECO:0000313" key="11">
    <source>
        <dbReference type="Proteomes" id="UP000272942"/>
    </source>
</evidence>
<evidence type="ECO:0000256" key="8">
    <source>
        <dbReference type="SAM" id="MobiDB-lite"/>
    </source>
</evidence>
<feature type="compositionally biased region" description="Basic and acidic residues" evidence="8">
    <location>
        <begin position="19"/>
        <end position="28"/>
    </location>
</feature>
<dbReference type="Gene3D" id="2.10.110.10">
    <property type="entry name" value="Cysteine Rich Protein"/>
    <property type="match status" value="1"/>
</dbReference>
<feature type="region of interest" description="Disordered" evidence="8">
    <location>
        <begin position="83"/>
        <end position="147"/>
    </location>
</feature>
<dbReference type="GO" id="GO:0000977">
    <property type="term" value="F:RNA polymerase II transcription regulatory region sequence-specific DNA binding"/>
    <property type="evidence" value="ECO:0007669"/>
    <property type="project" value="TreeGrafter"/>
</dbReference>
<organism evidence="12">
    <name type="scientific">Echinostoma caproni</name>
    <dbReference type="NCBI Taxonomy" id="27848"/>
    <lineage>
        <taxon>Eukaryota</taxon>
        <taxon>Metazoa</taxon>
        <taxon>Spiralia</taxon>
        <taxon>Lophotrochozoa</taxon>
        <taxon>Platyhelminthes</taxon>
        <taxon>Trematoda</taxon>
        <taxon>Digenea</taxon>
        <taxon>Plagiorchiida</taxon>
        <taxon>Echinostomata</taxon>
        <taxon>Echinostomatoidea</taxon>
        <taxon>Echinostomatidae</taxon>
        <taxon>Echinostoma</taxon>
    </lineage>
</organism>
<evidence type="ECO:0000313" key="12">
    <source>
        <dbReference type="WBParaSite" id="ECPE_0000124401-mRNA-1"/>
    </source>
</evidence>
<proteinExistence type="predicted"/>
<dbReference type="PANTHER" id="PTHR24208">
    <property type="entry name" value="LIM/HOMEOBOX PROTEIN LHX"/>
    <property type="match status" value="1"/>
</dbReference>
<dbReference type="Proteomes" id="UP000272942">
    <property type="component" value="Unassembled WGS sequence"/>
</dbReference>
<protein>
    <submittedName>
        <fullName evidence="12">LIM zinc-binding domain-containing protein</fullName>
    </submittedName>
</protein>
<keyword evidence="6" id="KW-0371">Homeobox</keyword>
<keyword evidence="5" id="KW-0238">DNA-binding</keyword>
<dbReference type="GO" id="GO:0005634">
    <property type="term" value="C:nucleus"/>
    <property type="evidence" value="ECO:0007669"/>
    <property type="project" value="UniProtKB-SubCell"/>
</dbReference>
<dbReference type="EMBL" id="UZAN01006659">
    <property type="protein sequence ID" value="VDP35410.1"/>
    <property type="molecule type" value="Genomic_DNA"/>
</dbReference>
<name>A0A183A2Q9_9TREM</name>
<evidence type="ECO:0000313" key="10">
    <source>
        <dbReference type="EMBL" id="VDP35410.1"/>
    </source>
</evidence>
<accession>A0A183A2Q9</accession>
<evidence type="ECO:0000256" key="6">
    <source>
        <dbReference type="ARBA" id="ARBA00023155"/>
    </source>
</evidence>
<dbReference type="PANTHER" id="PTHR24208:SF166">
    <property type="entry name" value="LIM HOMEOBOX TRANSCRIPTION FACTOR 1 ALPHA, ISOFORM B"/>
    <property type="match status" value="1"/>
</dbReference>
<keyword evidence="3" id="KW-0862">Zinc</keyword>
<evidence type="ECO:0000256" key="4">
    <source>
        <dbReference type="ARBA" id="ARBA00023038"/>
    </source>
</evidence>
<dbReference type="GO" id="GO:0046872">
    <property type="term" value="F:metal ion binding"/>
    <property type="evidence" value="ECO:0007669"/>
    <property type="project" value="UniProtKB-KW"/>
</dbReference>
<dbReference type="GO" id="GO:0000981">
    <property type="term" value="F:DNA-binding transcription factor activity, RNA polymerase II-specific"/>
    <property type="evidence" value="ECO:0007669"/>
    <property type="project" value="TreeGrafter"/>
</dbReference>
<keyword evidence="7" id="KW-0539">Nucleus</keyword>
<sequence length="280" mass="31782">TTDFRFLRSINPPTGKAVGDVKRPEYPKSHPASMDTDQQPPPPLVFHVSCFTCCVCQQPLAAGDPYTIDPRSNRPICRTDYLSSRDTSEASAPRSDSSVSRRRVRPDRPTSKMPDRPNPSPVGRTSEISIPMESHYDPGNTNSLTCHSNKRIRTSLTDEQRLHLQKAFEVNPRPPKPVSHEVQKKYMEMGKIENTENECINEKKSWITLHIHNIKILSSVFPPLPPGPVISVYLLVRPLFGLLWYPILPVFLSAQKPLLRTFTRLSRKLFSFSLLTIIML</sequence>
<evidence type="ECO:0000256" key="7">
    <source>
        <dbReference type="ARBA" id="ARBA00023242"/>
    </source>
</evidence>
<feature type="domain" description="LIM zinc-binding" evidence="9">
    <location>
        <begin position="45"/>
        <end position="83"/>
    </location>
</feature>
<dbReference type="InterPro" id="IPR009057">
    <property type="entry name" value="Homeodomain-like_sf"/>
</dbReference>
<dbReference type="OrthoDB" id="6159439at2759"/>
<evidence type="ECO:0000256" key="1">
    <source>
        <dbReference type="ARBA" id="ARBA00004123"/>
    </source>
</evidence>
<dbReference type="InterPro" id="IPR001781">
    <property type="entry name" value="Znf_LIM"/>
</dbReference>
<evidence type="ECO:0000259" key="9">
    <source>
        <dbReference type="Pfam" id="PF00412"/>
    </source>
</evidence>
<comment type="subcellular location">
    <subcellularLocation>
        <location evidence="1">Nucleus</location>
    </subcellularLocation>
</comment>
<evidence type="ECO:0000256" key="5">
    <source>
        <dbReference type="ARBA" id="ARBA00023125"/>
    </source>
</evidence>